<sequence>MRIVSLLPSATEIICCLGLRESLVGVTHECDYPRDVIELPKVTRTLIPHDATSHEIDELVRQQLQTEKALYSLDMEVLHSVRPDLIVTQALCDVCAVAESAVQAAACSLPGQPRVVNLEPTCLEDVFQCISLVGRAAGRESDADHYLASLRSRVDAVARRSESVAERPSVMLLEWIDPPFSAGHWSPELVEIAGGREIIGVAGERSVTTPWERIVAADPDVIVLACCGFDVDRTLQDMPILKSYPGWSDLRCVRSGRVYVVDGSAYFSRPGPRLVDSLELIAHALHPTVHPLPPGLPAAYRIPNLL</sequence>
<dbReference type="InterPro" id="IPR051030">
    <property type="entry name" value="Vitamin_B12-ABC_binding"/>
</dbReference>
<accession>A0A5C5ZQD3</accession>
<dbReference type="EMBL" id="SJPN01000022">
    <property type="protein sequence ID" value="TWT89460.1"/>
    <property type="molecule type" value="Genomic_DNA"/>
</dbReference>
<organism evidence="2 3">
    <name type="scientific">Stieleria varia</name>
    <dbReference type="NCBI Taxonomy" id="2528005"/>
    <lineage>
        <taxon>Bacteria</taxon>
        <taxon>Pseudomonadati</taxon>
        <taxon>Planctomycetota</taxon>
        <taxon>Planctomycetia</taxon>
        <taxon>Pirellulales</taxon>
        <taxon>Pirellulaceae</taxon>
        <taxon>Stieleria</taxon>
    </lineage>
</organism>
<proteinExistence type="predicted"/>
<dbReference type="InterPro" id="IPR002491">
    <property type="entry name" value="ABC_transptr_periplasmic_BD"/>
</dbReference>
<keyword evidence="3" id="KW-1185">Reference proteome</keyword>
<comment type="caution">
    <text evidence="2">The sequence shown here is derived from an EMBL/GenBank/DDBJ whole genome shotgun (WGS) entry which is preliminary data.</text>
</comment>
<dbReference type="PROSITE" id="PS50983">
    <property type="entry name" value="FE_B12_PBP"/>
    <property type="match status" value="1"/>
</dbReference>
<evidence type="ECO:0000313" key="2">
    <source>
        <dbReference type="EMBL" id="TWT89460.1"/>
    </source>
</evidence>
<gene>
    <name evidence="2" type="ORF">Pla52n_67990</name>
</gene>
<dbReference type="PANTHER" id="PTHR42860:SF1">
    <property type="entry name" value="VITAMIN B12-BINDING PROTEIN"/>
    <property type="match status" value="1"/>
</dbReference>
<reference evidence="2 3" key="1">
    <citation type="submission" date="2019-02" db="EMBL/GenBank/DDBJ databases">
        <title>Deep-cultivation of Planctomycetes and their phenomic and genomic characterization uncovers novel biology.</title>
        <authorList>
            <person name="Wiegand S."/>
            <person name="Jogler M."/>
            <person name="Boedeker C."/>
            <person name="Pinto D."/>
            <person name="Vollmers J."/>
            <person name="Rivas-Marin E."/>
            <person name="Kohn T."/>
            <person name="Peeters S.H."/>
            <person name="Heuer A."/>
            <person name="Rast P."/>
            <person name="Oberbeckmann S."/>
            <person name="Bunk B."/>
            <person name="Jeske O."/>
            <person name="Meyerdierks A."/>
            <person name="Storesund J.E."/>
            <person name="Kallscheuer N."/>
            <person name="Luecker S."/>
            <person name="Lage O.M."/>
            <person name="Pohl T."/>
            <person name="Merkel B.J."/>
            <person name="Hornburger P."/>
            <person name="Mueller R.-W."/>
            <person name="Bruemmer F."/>
            <person name="Labrenz M."/>
            <person name="Spormann A.M."/>
            <person name="Op Den Camp H."/>
            <person name="Overmann J."/>
            <person name="Amann R."/>
            <person name="Jetten M.S.M."/>
            <person name="Mascher T."/>
            <person name="Medema M.H."/>
            <person name="Devos D.P."/>
            <person name="Kaster A.-K."/>
            <person name="Ovreas L."/>
            <person name="Rohde M."/>
            <person name="Galperin M.Y."/>
            <person name="Jogler C."/>
        </authorList>
    </citation>
    <scope>NUCLEOTIDE SEQUENCE [LARGE SCALE GENOMIC DNA]</scope>
    <source>
        <strain evidence="2 3">Pla52n</strain>
    </source>
</reference>
<dbReference type="Gene3D" id="3.40.50.1980">
    <property type="entry name" value="Nitrogenase molybdenum iron protein domain"/>
    <property type="match status" value="2"/>
</dbReference>
<dbReference type="Proteomes" id="UP000320176">
    <property type="component" value="Unassembled WGS sequence"/>
</dbReference>
<dbReference type="OrthoDB" id="9787772at2"/>
<name>A0A5C5ZQD3_9BACT</name>
<dbReference type="PANTHER" id="PTHR42860">
    <property type="entry name" value="VITAMIN B12-BINDING PROTEIN"/>
    <property type="match status" value="1"/>
</dbReference>
<dbReference type="RefSeq" id="WP_146523670.1">
    <property type="nucleotide sequence ID" value="NZ_CP151726.1"/>
</dbReference>
<feature type="domain" description="Fe/B12 periplasmic-binding" evidence="1">
    <location>
        <begin position="2"/>
        <end position="289"/>
    </location>
</feature>
<dbReference type="SUPFAM" id="SSF53807">
    <property type="entry name" value="Helical backbone' metal receptor"/>
    <property type="match status" value="1"/>
</dbReference>
<evidence type="ECO:0000313" key="3">
    <source>
        <dbReference type="Proteomes" id="UP000320176"/>
    </source>
</evidence>
<evidence type="ECO:0000259" key="1">
    <source>
        <dbReference type="PROSITE" id="PS50983"/>
    </source>
</evidence>
<protein>
    <submittedName>
        <fullName evidence="2">Corrinoid ABC transporter substrate-binding protein</fullName>
    </submittedName>
</protein>
<dbReference type="AlphaFoldDB" id="A0A5C5ZQD3"/>
<dbReference type="Pfam" id="PF01497">
    <property type="entry name" value="Peripla_BP_2"/>
    <property type="match status" value="1"/>
</dbReference>
<dbReference type="CDD" id="cd01144">
    <property type="entry name" value="BtuF"/>
    <property type="match status" value="1"/>
</dbReference>